<protein>
    <submittedName>
        <fullName evidence="1">Uncharacterized protein</fullName>
    </submittedName>
</protein>
<organism evidence="1 2">
    <name type="scientific">Microbacterium hatanonis</name>
    <dbReference type="NCBI Taxonomy" id="404366"/>
    <lineage>
        <taxon>Bacteria</taxon>
        <taxon>Bacillati</taxon>
        <taxon>Actinomycetota</taxon>
        <taxon>Actinomycetes</taxon>
        <taxon>Micrococcales</taxon>
        <taxon>Microbacteriaceae</taxon>
        <taxon>Microbacterium</taxon>
    </lineage>
</organism>
<dbReference type="OrthoDB" id="5195569at2"/>
<reference evidence="1 2" key="1">
    <citation type="submission" date="2019-08" db="EMBL/GenBank/DDBJ databases">
        <authorList>
            <person name="Dong K."/>
        </authorList>
    </citation>
    <scope>NUCLEOTIDE SEQUENCE [LARGE SCALE GENOMIC DNA]</scope>
    <source>
        <strain evidence="1 2">JCM14558</strain>
    </source>
</reference>
<dbReference type="RefSeq" id="WP_121148494.1">
    <property type="nucleotide sequence ID" value="NZ_BAAANR010000001.1"/>
</dbReference>
<gene>
    <name evidence="1" type="ORF">FVP77_15155</name>
</gene>
<comment type="caution">
    <text evidence="1">The sequence shown here is derived from an EMBL/GenBank/DDBJ whole genome shotgun (WGS) entry which is preliminary data.</text>
</comment>
<proteinExistence type="predicted"/>
<evidence type="ECO:0000313" key="1">
    <source>
        <dbReference type="EMBL" id="TXK10188.1"/>
    </source>
</evidence>
<name>A0A5C8HWD8_9MICO</name>
<dbReference type="Proteomes" id="UP000321034">
    <property type="component" value="Unassembled WGS sequence"/>
</dbReference>
<dbReference type="AlphaFoldDB" id="A0A5C8HWD8"/>
<evidence type="ECO:0000313" key="2">
    <source>
        <dbReference type="Proteomes" id="UP000321034"/>
    </source>
</evidence>
<sequence>MANDGMDVDLGDLELMVSRLDSFKTEFADLGKNTDTVADAVGRPSGRSELRGKVEEFQGGWDGNREQLSEDLDTVYQHLKDFVDTIGELDVELASDPE</sequence>
<accession>A0A5C8HWD8</accession>
<dbReference type="EMBL" id="VRSV01000002">
    <property type="protein sequence ID" value="TXK10188.1"/>
    <property type="molecule type" value="Genomic_DNA"/>
</dbReference>
<keyword evidence="2" id="KW-1185">Reference proteome</keyword>